<dbReference type="NCBIfam" id="TIGR00484">
    <property type="entry name" value="EF-G"/>
    <property type="match status" value="1"/>
</dbReference>
<accession>A0A1Y2K095</accession>
<dbReference type="Pfam" id="PF03764">
    <property type="entry name" value="EFG_IV"/>
    <property type="match status" value="1"/>
</dbReference>
<dbReference type="GO" id="GO:0003924">
    <property type="term" value="F:GTPase activity"/>
    <property type="evidence" value="ECO:0007669"/>
    <property type="project" value="InterPro"/>
</dbReference>
<dbReference type="InterPro" id="IPR000640">
    <property type="entry name" value="EFG_V-like"/>
</dbReference>
<dbReference type="NCBIfam" id="NF009381">
    <property type="entry name" value="PRK12740.1-5"/>
    <property type="match status" value="1"/>
</dbReference>
<dbReference type="Gene3D" id="3.30.70.240">
    <property type="match status" value="1"/>
</dbReference>
<evidence type="ECO:0000313" key="11">
    <source>
        <dbReference type="Proteomes" id="UP000194003"/>
    </source>
</evidence>
<dbReference type="GO" id="GO:0032790">
    <property type="term" value="P:ribosome disassembly"/>
    <property type="evidence" value="ECO:0007669"/>
    <property type="project" value="TreeGrafter"/>
</dbReference>
<dbReference type="InterPro" id="IPR035647">
    <property type="entry name" value="EFG_III/V"/>
</dbReference>
<dbReference type="PANTHER" id="PTHR43261">
    <property type="entry name" value="TRANSLATION ELONGATION FACTOR G-RELATED"/>
    <property type="match status" value="1"/>
</dbReference>
<evidence type="ECO:0000259" key="9">
    <source>
        <dbReference type="PROSITE" id="PS51722"/>
    </source>
</evidence>
<keyword evidence="5" id="KW-0648">Protein biosynthesis</keyword>
<keyword evidence="11" id="KW-1185">Reference proteome</keyword>
<dbReference type="SMART" id="SM00889">
    <property type="entry name" value="EFG_IV"/>
    <property type="match status" value="1"/>
</dbReference>
<dbReference type="Pfam" id="PF22042">
    <property type="entry name" value="EF-G_D2"/>
    <property type="match status" value="1"/>
</dbReference>
<evidence type="ECO:0000256" key="4">
    <source>
        <dbReference type="ARBA" id="ARBA00022768"/>
    </source>
</evidence>
<dbReference type="InterPro" id="IPR004540">
    <property type="entry name" value="Transl_elong_EFG/EF2"/>
</dbReference>
<comment type="similarity">
    <text evidence="1">Belongs to the TRAFAC class translation factor GTPase superfamily. Classic translation factor GTPase family. EF-G/EF-2 subfamily.</text>
</comment>
<evidence type="ECO:0000313" key="10">
    <source>
        <dbReference type="EMBL" id="OSM01382.1"/>
    </source>
</evidence>
<dbReference type="STRING" id="1434232.MAIT1_01321"/>
<dbReference type="InterPro" id="IPR027417">
    <property type="entry name" value="P-loop_NTPase"/>
</dbReference>
<dbReference type="InterPro" id="IPR047872">
    <property type="entry name" value="EFG_IV"/>
</dbReference>
<dbReference type="EMBL" id="LVJN01000020">
    <property type="protein sequence ID" value="OSM01382.1"/>
    <property type="molecule type" value="Genomic_DNA"/>
</dbReference>
<keyword evidence="4 10" id="KW-0251">Elongation factor</keyword>
<evidence type="ECO:0000256" key="6">
    <source>
        <dbReference type="ARBA" id="ARBA00023134"/>
    </source>
</evidence>
<dbReference type="SUPFAM" id="SSF54980">
    <property type="entry name" value="EF-G C-terminal domain-like"/>
    <property type="match status" value="2"/>
</dbReference>
<dbReference type="GO" id="GO:0097216">
    <property type="term" value="F:guanosine tetraphosphate binding"/>
    <property type="evidence" value="ECO:0007669"/>
    <property type="project" value="UniProtKB-ARBA"/>
</dbReference>
<dbReference type="InterPro" id="IPR000795">
    <property type="entry name" value="T_Tr_GTP-bd_dom"/>
</dbReference>
<dbReference type="FunFam" id="3.30.70.240:FF:000001">
    <property type="entry name" value="Elongation factor G"/>
    <property type="match status" value="1"/>
</dbReference>
<evidence type="ECO:0000256" key="1">
    <source>
        <dbReference type="ARBA" id="ARBA00005870"/>
    </source>
</evidence>
<dbReference type="Pfam" id="PF00009">
    <property type="entry name" value="GTP_EFTU"/>
    <property type="match status" value="1"/>
</dbReference>
<dbReference type="CDD" id="cd01434">
    <property type="entry name" value="EFG_mtEFG1_IV"/>
    <property type="match status" value="1"/>
</dbReference>
<dbReference type="SUPFAM" id="SSF54211">
    <property type="entry name" value="Ribosomal protein S5 domain 2-like"/>
    <property type="match status" value="1"/>
</dbReference>
<evidence type="ECO:0000256" key="3">
    <source>
        <dbReference type="ARBA" id="ARBA00022741"/>
    </source>
</evidence>
<dbReference type="InterPro" id="IPR020568">
    <property type="entry name" value="Ribosomal_Su5_D2-typ_SF"/>
</dbReference>
<dbReference type="CDD" id="cd04170">
    <property type="entry name" value="EF-G_bact"/>
    <property type="match status" value="1"/>
</dbReference>
<dbReference type="SUPFAM" id="SSF50447">
    <property type="entry name" value="Translation proteins"/>
    <property type="match status" value="1"/>
</dbReference>
<sequence>MSDAVATTHIRNVALLAHGGGGATTLAESLFFNGGVISKRGDVARGDTVLRNEPEEIARGITISPQIGHFPWRDYDINIIDTPGYIDFLEHTRGVLSVVGGAVLCYSGVHGVKTENERYWKMVQEAEVPAIGFINKMEKHNADFIRALGQIQQDLGVTTLPLTIPIGNGDDFHGIVDLIPMTAWSAKEGVFEQIELPEEARADAEHYRAELVEKIVEGDDELLEAYLENGQEPTEEQLHAGLKEAVMTRRLLPMFCGSGAMNIGCRALANAIVNYLPSPVDKAALKPLVGVDPENHEREIARQPDVSEPMSAVTFKTVIDPFAGKMNMVRVFSGVLKADSPILNATRGVKEKGGHLYRIEGKEMTQVSHLEAGQIGAIARLSDTHTGDTLCDADNPIHYHRVRYQEPALAYAVEVDSKSEDKVSQGLQKLCEEDPTIRVHRDDETKELILAGMGQTHLAVVLDRLERKYNAKATLKAPKVPYHETLTKACRVQGKLKKQSGGRGQFGDCWIEVEPLARGEGFVFENKIVGGVIPRNFIPAVEKGVIDAMSKGIVGGYPVVDVKVKLVDGSHHSVDSSDNAFRSAGSIAFKNAMDEGGSVLLEPVMAMEVVSPDESMGDVIGDLNSRRGKITGVNPRGGAQVILAEVPMAEVLDYGNTLNALTSGRGLYTMQTGYYQEVPSHIARKALEDKG</sequence>
<dbReference type="SUPFAM" id="SSF52540">
    <property type="entry name" value="P-loop containing nucleoside triphosphate hydrolases"/>
    <property type="match status" value="1"/>
</dbReference>
<dbReference type="Gene3D" id="3.40.50.300">
    <property type="entry name" value="P-loop containing nucleotide triphosphate hydrolases"/>
    <property type="match status" value="1"/>
</dbReference>
<dbReference type="Gene3D" id="2.40.30.10">
    <property type="entry name" value="Translation factors"/>
    <property type="match status" value="1"/>
</dbReference>
<dbReference type="RefSeq" id="WP_158089466.1">
    <property type="nucleotide sequence ID" value="NZ_LVJN01000020.1"/>
</dbReference>
<dbReference type="Proteomes" id="UP000194003">
    <property type="component" value="Unassembled WGS sequence"/>
</dbReference>
<evidence type="ECO:0000256" key="8">
    <source>
        <dbReference type="NCBIfam" id="TIGR00484"/>
    </source>
</evidence>
<gene>
    <name evidence="10" type="ORF">MAIT1_01321</name>
</gene>
<dbReference type="FunFam" id="3.30.230.10:FF:000003">
    <property type="entry name" value="Elongation factor G"/>
    <property type="match status" value="1"/>
</dbReference>
<dbReference type="AlphaFoldDB" id="A0A1Y2K095"/>
<keyword evidence="3" id="KW-0547">Nucleotide-binding</keyword>
<dbReference type="InterPro" id="IPR035649">
    <property type="entry name" value="EFG_V"/>
</dbReference>
<dbReference type="Gene3D" id="3.30.70.870">
    <property type="entry name" value="Elongation Factor G (Translational Gtpase), domain 3"/>
    <property type="match status" value="1"/>
</dbReference>
<comment type="caution">
    <text evidence="10">The sequence shown here is derived from an EMBL/GenBank/DDBJ whole genome shotgun (WGS) entry which is preliminary data.</text>
</comment>
<dbReference type="SMART" id="SM00838">
    <property type="entry name" value="EFG_C"/>
    <property type="match status" value="1"/>
</dbReference>
<dbReference type="GO" id="GO:0003746">
    <property type="term" value="F:translation elongation factor activity"/>
    <property type="evidence" value="ECO:0007669"/>
    <property type="project" value="UniProtKB-UniRule"/>
</dbReference>
<dbReference type="Pfam" id="PF14492">
    <property type="entry name" value="EFG_III"/>
    <property type="match status" value="1"/>
</dbReference>
<dbReference type="InterPro" id="IPR014721">
    <property type="entry name" value="Ribsml_uS5_D2-typ_fold_subgr"/>
</dbReference>
<dbReference type="CDD" id="cd03713">
    <property type="entry name" value="EFG_mtEFG_C"/>
    <property type="match status" value="1"/>
</dbReference>
<name>A0A1Y2K095_9PROT</name>
<dbReference type="PROSITE" id="PS51722">
    <property type="entry name" value="G_TR_2"/>
    <property type="match status" value="1"/>
</dbReference>
<protein>
    <recommendedName>
        <fullName evidence="2 8">Elongation factor G</fullName>
    </recommendedName>
</protein>
<evidence type="ECO:0000256" key="2">
    <source>
        <dbReference type="ARBA" id="ARBA00017872"/>
    </source>
</evidence>
<dbReference type="NCBIfam" id="NF009379">
    <property type="entry name" value="PRK12740.1-3"/>
    <property type="match status" value="1"/>
</dbReference>
<dbReference type="Pfam" id="PF00679">
    <property type="entry name" value="EFG_C"/>
    <property type="match status" value="1"/>
</dbReference>
<reference evidence="10 11" key="1">
    <citation type="journal article" date="2016" name="BMC Genomics">
        <title>Combined genomic and structural analyses of a cultured magnetotactic bacterium reveals its niche adaptation to a dynamic environment.</title>
        <authorList>
            <person name="Araujo A.C."/>
            <person name="Morillo V."/>
            <person name="Cypriano J."/>
            <person name="Teixeira L.C."/>
            <person name="Leao P."/>
            <person name="Lyra S."/>
            <person name="Almeida L.G."/>
            <person name="Bazylinski D.A."/>
            <person name="Vasconcellos A.T."/>
            <person name="Abreu F."/>
            <person name="Lins U."/>
        </authorList>
    </citation>
    <scope>NUCLEOTIDE SEQUENCE [LARGE SCALE GENOMIC DNA]</scope>
    <source>
        <strain evidence="10 11">IT-1</strain>
    </source>
</reference>
<dbReference type="InterPro" id="IPR009000">
    <property type="entry name" value="Transl_B-barrel_sf"/>
</dbReference>
<organism evidence="10 11">
    <name type="scientific">Magnetofaba australis IT-1</name>
    <dbReference type="NCBI Taxonomy" id="1434232"/>
    <lineage>
        <taxon>Bacteria</taxon>
        <taxon>Pseudomonadati</taxon>
        <taxon>Pseudomonadota</taxon>
        <taxon>Magnetococcia</taxon>
        <taxon>Magnetococcales</taxon>
        <taxon>Magnetococcaceae</taxon>
        <taxon>Magnetofaba</taxon>
    </lineage>
</organism>
<dbReference type="PANTHER" id="PTHR43261:SF7">
    <property type="entry name" value="ELONGATION FACTOR G-LIKE PROTEIN"/>
    <property type="match status" value="1"/>
</dbReference>
<keyword evidence="6" id="KW-0342">GTP-binding</keyword>
<dbReference type="NCBIfam" id="NF009891">
    <property type="entry name" value="PRK13351.1-1"/>
    <property type="match status" value="1"/>
</dbReference>
<dbReference type="CDD" id="cd04088">
    <property type="entry name" value="EFG_mtEFG_II"/>
    <property type="match status" value="1"/>
</dbReference>
<dbReference type="InterPro" id="IPR009022">
    <property type="entry name" value="EFG_III"/>
</dbReference>
<proteinExistence type="inferred from homology"/>
<feature type="domain" description="Tr-type G" evidence="9">
    <location>
        <begin position="8"/>
        <end position="280"/>
    </location>
</feature>
<dbReference type="InterPro" id="IPR041095">
    <property type="entry name" value="EFG_II"/>
</dbReference>
<dbReference type="GO" id="GO:0005525">
    <property type="term" value="F:GTP binding"/>
    <property type="evidence" value="ECO:0007669"/>
    <property type="project" value="UniProtKB-UniRule"/>
</dbReference>
<dbReference type="CDD" id="cd16262">
    <property type="entry name" value="EFG_III"/>
    <property type="match status" value="1"/>
</dbReference>
<evidence type="ECO:0000256" key="7">
    <source>
        <dbReference type="ARBA" id="ARBA00024731"/>
    </source>
</evidence>
<dbReference type="InterPro" id="IPR005517">
    <property type="entry name" value="Transl_elong_EFG/EF2_IV"/>
</dbReference>
<evidence type="ECO:0000256" key="5">
    <source>
        <dbReference type="ARBA" id="ARBA00022917"/>
    </source>
</evidence>
<dbReference type="OrthoDB" id="9801591at2"/>
<comment type="function">
    <text evidence="7">Catalyzes the GTP-dependent ribosomal translocation step during translation elongation. During this step, the ribosome changes from the pre-translocational (PRE) to the post-translocational (POST) state as the newly formed A-site-bound peptidyl-tRNA and P-site-bound deacylated tRNA move to the P and E sites, respectively. Catalyzes the coordinated movement of the two tRNA molecules, the mRNA and conformational changes in the ribosome.</text>
</comment>
<dbReference type="InterPro" id="IPR053905">
    <property type="entry name" value="EF-G-like_DII"/>
</dbReference>
<dbReference type="Gene3D" id="3.30.230.10">
    <property type="match status" value="1"/>
</dbReference>
<dbReference type="PRINTS" id="PR00315">
    <property type="entry name" value="ELONGATNFCT"/>
</dbReference>